<dbReference type="EMBL" id="JAPUBN010000015">
    <property type="protein sequence ID" value="MCZ2721958.1"/>
    <property type="molecule type" value="Genomic_DNA"/>
</dbReference>
<dbReference type="RefSeq" id="WP_269125181.1">
    <property type="nucleotide sequence ID" value="NZ_JAPUBN010000015.1"/>
</dbReference>
<comment type="caution">
    <text evidence="1">The sequence shown here is derived from an EMBL/GenBank/DDBJ whole genome shotgun (WGS) entry which is preliminary data.</text>
</comment>
<protein>
    <recommendedName>
        <fullName evidence="3">Ribosome association toxin RatA</fullName>
    </recommendedName>
</protein>
<reference evidence="1" key="1">
    <citation type="submission" date="2022-12" db="EMBL/GenBank/DDBJ databases">
        <title>Marinomonas 15G1-11 sp. nov, isolated from marine algae.</title>
        <authorList>
            <person name="Butt M."/>
            <person name="Choi D.G."/>
            <person name="Kim J.M."/>
            <person name="Lee J.K."/>
            <person name="Baek J.H."/>
            <person name="Jeon C.O."/>
        </authorList>
    </citation>
    <scope>NUCLEOTIDE SEQUENCE</scope>
    <source>
        <strain evidence="1">15G1-11</strain>
    </source>
</reference>
<evidence type="ECO:0000313" key="1">
    <source>
        <dbReference type="EMBL" id="MCZ2721958.1"/>
    </source>
</evidence>
<evidence type="ECO:0008006" key="3">
    <source>
        <dbReference type="Google" id="ProtNLM"/>
    </source>
</evidence>
<evidence type="ECO:0000313" key="2">
    <source>
        <dbReference type="Proteomes" id="UP001149719"/>
    </source>
</evidence>
<keyword evidence="2" id="KW-1185">Reference proteome</keyword>
<name>A0ABT4JU83_9GAMM</name>
<gene>
    <name evidence="1" type="ORF">O1D97_09920</name>
</gene>
<dbReference type="Proteomes" id="UP001149719">
    <property type="component" value="Unassembled WGS sequence"/>
</dbReference>
<accession>A0ABT4JU83</accession>
<organism evidence="1 2">
    <name type="scientific">Marinomonas phaeophyticola</name>
    <dbReference type="NCBI Taxonomy" id="3004091"/>
    <lineage>
        <taxon>Bacteria</taxon>
        <taxon>Pseudomonadati</taxon>
        <taxon>Pseudomonadota</taxon>
        <taxon>Gammaproteobacteria</taxon>
        <taxon>Oceanospirillales</taxon>
        <taxon>Oceanospirillaceae</taxon>
        <taxon>Marinomonas</taxon>
    </lineage>
</organism>
<sequence>MMNINEIEVPVTALSAKYRERGAFIDCYCIDLPKDISLEQYIQSFYTTTLFKLERTVLSIATLKSASDKDAVELSLGLADKYSIWSVESRRDNQILLADFTGKTKSWLMVQRLTSTKTPMTRLYFGSVVIPKTITKNGQVSFGAVFHLLSKFHQIYSRALLKAATQQLLK</sequence>
<proteinExistence type="predicted"/>